<evidence type="ECO:0000313" key="2">
    <source>
        <dbReference type="EMBL" id="XDP46220.1"/>
    </source>
</evidence>
<proteinExistence type="predicted"/>
<feature type="domain" description="Metallo-beta-lactamase" evidence="1">
    <location>
        <begin position="39"/>
        <end position="251"/>
    </location>
</feature>
<dbReference type="KEGG" id="spue:AB5L97_04165"/>
<dbReference type="PANTHER" id="PTHR23131">
    <property type="entry name" value="ENDORIBONUCLEASE LACTB2"/>
    <property type="match status" value="1"/>
</dbReference>
<dbReference type="Gene3D" id="3.60.15.10">
    <property type="entry name" value="Ribonuclease Z/Hydroxyacylglutathione hydrolase-like"/>
    <property type="match status" value="1"/>
</dbReference>
<sequence>MTGHAQKAAWRNRVLPPVEQVRENVWSIPVPFPNHPMRYTLSYLLTGGDDAILVDPGWASDEGWRHLVAGLGRAGFGLGDLTGIVVTHRHADHLGLAARVREASGAWVALGKDETLSLPAETEVGDWVAADLAGLELWGVPGDRQREIALGERWLTTQRRLAEPDLRLADGAAVPVPGLQLLVVETPGHTPGHICLVDESKGLIFSGDHVLPRISPNVSFYALGPANPLADYYRSLERIGFDEEMEVCPAHEYRFSGMRGRVNELLADGRGRSEEVLRIVADASAGSIWEIARRLSWSRGWGSLQGPPLRLALAETAAHVVYLESCGYDIGAPIHEAAGEVR</sequence>
<name>A0AB39L5A5_9MICC</name>
<protein>
    <submittedName>
        <fullName evidence="2">MBL fold metallo-hydrolase</fullName>
    </submittedName>
</protein>
<accession>A0AB39L5A5</accession>
<dbReference type="InterPro" id="IPR036866">
    <property type="entry name" value="RibonucZ/Hydroxyglut_hydro"/>
</dbReference>
<dbReference type="AlphaFoldDB" id="A0AB39L5A5"/>
<gene>
    <name evidence="2" type="ORF">AB5L97_04165</name>
</gene>
<dbReference type="RefSeq" id="WP_369046579.1">
    <property type="nucleotide sequence ID" value="NZ_CP163302.1"/>
</dbReference>
<dbReference type="Pfam" id="PF00753">
    <property type="entry name" value="Lactamase_B"/>
    <property type="match status" value="1"/>
</dbReference>
<dbReference type="InterPro" id="IPR001279">
    <property type="entry name" value="Metallo-B-lactamas"/>
</dbReference>
<organism evidence="2">
    <name type="scientific">Sinomonas puerhi</name>
    <dbReference type="NCBI Taxonomy" id="3238584"/>
    <lineage>
        <taxon>Bacteria</taxon>
        <taxon>Bacillati</taxon>
        <taxon>Actinomycetota</taxon>
        <taxon>Actinomycetes</taxon>
        <taxon>Micrococcales</taxon>
        <taxon>Micrococcaceae</taxon>
        <taxon>Sinomonas</taxon>
    </lineage>
</organism>
<reference evidence="2" key="1">
    <citation type="submission" date="2024-07" db="EMBL/GenBank/DDBJ databases">
        <authorList>
            <person name="fu j."/>
        </authorList>
    </citation>
    <scope>NUCLEOTIDE SEQUENCE</scope>
    <source>
        <strain evidence="2">P10A9</strain>
    </source>
</reference>
<dbReference type="InterPro" id="IPR050662">
    <property type="entry name" value="Sec-metab_biosynth-thioest"/>
</dbReference>
<dbReference type="SUPFAM" id="SSF56281">
    <property type="entry name" value="Metallo-hydrolase/oxidoreductase"/>
    <property type="match status" value="1"/>
</dbReference>
<evidence type="ECO:0000259" key="1">
    <source>
        <dbReference type="SMART" id="SM00849"/>
    </source>
</evidence>
<dbReference type="PANTHER" id="PTHR23131:SF4">
    <property type="entry name" value="METALLO-BETA-LACTAMASE SUPERFAMILY POTEIN"/>
    <property type="match status" value="1"/>
</dbReference>
<dbReference type="SMART" id="SM00849">
    <property type="entry name" value="Lactamase_B"/>
    <property type="match status" value="1"/>
</dbReference>
<dbReference type="EMBL" id="CP163302">
    <property type="protein sequence ID" value="XDP46220.1"/>
    <property type="molecule type" value="Genomic_DNA"/>
</dbReference>